<dbReference type="EMBL" id="KZ309279">
    <property type="protein sequence ID" value="KAG8238078.1"/>
    <property type="molecule type" value="Genomic_DNA"/>
</dbReference>
<keyword evidence="2" id="KW-1133">Transmembrane helix</keyword>
<evidence type="ECO:0000313" key="4">
    <source>
        <dbReference type="Proteomes" id="UP000792457"/>
    </source>
</evidence>
<gene>
    <name evidence="3" type="ORF">J437_LFUL018209</name>
</gene>
<sequence length="95" mass="10444">MLTSKFRLLETPICCDCTPTLLVLAAPNTPPVLLITLLNFALTASMMKPFSAIAALYPKLQELLIQVRPLRLPLTDSEGGRERISHPHHAQSPSI</sequence>
<feature type="region of interest" description="Disordered" evidence="1">
    <location>
        <begin position="76"/>
        <end position="95"/>
    </location>
</feature>
<evidence type="ECO:0000313" key="3">
    <source>
        <dbReference type="EMBL" id="KAG8238078.1"/>
    </source>
</evidence>
<keyword evidence="2" id="KW-0812">Transmembrane</keyword>
<feature type="transmembrane region" description="Helical" evidence="2">
    <location>
        <begin position="32"/>
        <end position="57"/>
    </location>
</feature>
<accession>A0A8K0KTP8</accession>
<evidence type="ECO:0000256" key="2">
    <source>
        <dbReference type="SAM" id="Phobius"/>
    </source>
</evidence>
<reference evidence="3" key="1">
    <citation type="submission" date="2013-04" db="EMBL/GenBank/DDBJ databases">
        <authorList>
            <person name="Qu J."/>
            <person name="Murali S.C."/>
            <person name="Bandaranaike D."/>
            <person name="Bellair M."/>
            <person name="Blankenburg K."/>
            <person name="Chao H."/>
            <person name="Dinh H."/>
            <person name="Doddapaneni H."/>
            <person name="Downs B."/>
            <person name="Dugan-Rocha S."/>
            <person name="Elkadiri S."/>
            <person name="Gnanaolivu R.D."/>
            <person name="Hernandez B."/>
            <person name="Javaid M."/>
            <person name="Jayaseelan J.C."/>
            <person name="Lee S."/>
            <person name="Li M."/>
            <person name="Ming W."/>
            <person name="Munidasa M."/>
            <person name="Muniz J."/>
            <person name="Nguyen L."/>
            <person name="Ongeri F."/>
            <person name="Osuji N."/>
            <person name="Pu L.-L."/>
            <person name="Puazo M."/>
            <person name="Qu C."/>
            <person name="Quiroz J."/>
            <person name="Raj R."/>
            <person name="Weissenberger G."/>
            <person name="Xin Y."/>
            <person name="Zou X."/>
            <person name="Han Y."/>
            <person name="Richards S."/>
            <person name="Worley K."/>
            <person name="Muzny D."/>
            <person name="Gibbs R."/>
        </authorList>
    </citation>
    <scope>NUCLEOTIDE SEQUENCE</scope>
    <source>
        <strain evidence="3">Sampled in the wild</strain>
    </source>
</reference>
<proteinExistence type="predicted"/>
<evidence type="ECO:0000256" key="1">
    <source>
        <dbReference type="SAM" id="MobiDB-lite"/>
    </source>
</evidence>
<comment type="caution">
    <text evidence="3">The sequence shown here is derived from an EMBL/GenBank/DDBJ whole genome shotgun (WGS) entry which is preliminary data.</text>
</comment>
<reference evidence="3" key="2">
    <citation type="submission" date="2017-10" db="EMBL/GenBank/DDBJ databases">
        <title>Ladona fulva Genome sequencing and assembly.</title>
        <authorList>
            <person name="Murali S."/>
            <person name="Richards S."/>
            <person name="Bandaranaike D."/>
            <person name="Bellair M."/>
            <person name="Blankenburg K."/>
            <person name="Chao H."/>
            <person name="Dinh H."/>
            <person name="Doddapaneni H."/>
            <person name="Dugan-Rocha S."/>
            <person name="Elkadiri S."/>
            <person name="Gnanaolivu R."/>
            <person name="Hernandez B."/>
            <person name="Skinner E."/>
            <person name="Javaid M."/>
            <person name="Lee S."/>
            <person name="Li M."/>
            <person name="Ming W."/>
            <person name="Munidasa M."/>
            <person name="Muniz J."/>
            <person name="Nguyen L."/>
            <person name="Hughes D."/>
            <person name="Osuji N."/>
            <person name="Pu L.-L."/>
            <person name="Puazo M."/>
            <person name="Qu C."/>
            <person name="Quiroz J."/>
            <person name="Raj R."/>
            <person name="Weissenberger G."/>
            <person name="Xin Y."/>
            <person name="Zou X."/>
            <person name="Han Y."/>
            <person name="Worley K."/>
            <person name="Muzny D."/>
            <person name="Gibbs R."/>
        </authorList>
    </citation>
    <scope>NUCLEOTIDE SEQUENCE</scope>
    <source>
        <strain evidence="3">Sampled in the wild</strain>
    </source>
</reference>
<protein>
    <submittedName>
        <fullName evidence="3">Uncharacterized protein</fullName>
    </submittedName>
</protein>
<keyword evidence="2" id="KW-0472">Membrane</keyword>
<dbReference type="Proteomes" id="UP000792457">
    <property type="component" value="Unassembled WGS sequence"/>
</dbReference>
<keyword evidence="4" id="KW-1185">Reference proteome</keyword>
<organism evidence="3 4">
    <name type="scientific">Ladona fulva</name>
    <name type="common">Scarce chaser dragonfly</name>
    <name type="synonym">Libellula fulva</name>
    <dbReference type="NCBI Taxonomy" id="123851"/>
    <lineage>
        <taxon>Eukaryota</taxon>
        <taxon>Metazoa</taxon>
        <taxon>Ecdysozoa</taxon>
        <taxon>Arthropoda</taxon>
        <taxon>Hexapoda</taxon>
        <taxon>Insecta</taxon>
        <taxon>Pterygota</taxon>
        <taxon>Palaeoptera</taxon>
        <taxon>Odonata</taxon>
        <taxon>Epiprocta</taxon>
        <taxon>Anisoptera</taxon>
        <taxon>Libelluloidea</taxon>
        <taxon>Libellulidae</taxon>
        <taxon>Ladona</taxon>
    </lineage>
</organism>
<dbReference type="AlphaFoldDB" id="A0A8K0KTP8"/>
<name>A0A8K0KTP8_LADFU</name>